<dbReference type="OrthoDB" id="9784383at2"/>
<dbReference type="Pfam" id="PF13519">
    <property type="entry name" value="VWA_2"/>
    <property type="match status" value="1"/>
</dbReference>
<comment type="caution">
    <text evidence="2">The sequence shown here is derived from an EMBL/GenBank/DDBJ whole genome shotgun (WGS) entry which is preliminary data.</text>
</comment>
<evidence type="ECO:0000313" key="3">
    <source>
        <dbReference type="EMBL" id="MCS5711283.1"/>
    </source>
</evidence>
<evidence type="ECO:0000313" key="4">
    <source>
        <dbReference type="Proteomes" id="UP000051497"/>
    </source>
</evidence>
<organism evidence="2">
    <name type="scientific">Candidatus Berkiella aquae</name>
    <dbReference type="NCBI Taxonomy" id="295108"/>
    <lineage>
        <taxon>Bacteria</taxon>
        <taxon>Pseudomonadati</taxon>
        <taxon>Pseudomonadota</taxon>
        <taxon>Gammaproteobacteria</taxon>
        <taxon>Candidatus Berkiellales</taxon>
        <taxon>Candidatus Berkiellaceae</taxon>
        <taxon>Candidatus Berkiella</taxon>
    </lineage>
</organism>
<dbReference type="InterPro" id="IPR002035">
    <property type="entry name" value="VWF_A"/>
</dbReference>
<dbReference type="Gene3D" id="3.40.50.410">
    <property type="entry name" value="von Willebrand factor, type A domain"/>
    <property type="match status" value="1"/>
</dbReference>
<dbReference type="InterPro" id="IPR036465">
    <property type="entry name" value="vWFA_dom_sf"/>
</dbReference>
<sequence>MLQMKDINWYSLLDTLLGELNVEYRLEASDNHIAIEASPENLTLINSQLEKAFNDLSSVLPYTVEAAPLVETVPEAMSTFKALLGDERFTDLTINPDELFNIKRGAQVKDGVLYSKATYSQRTISVWTDAINALIADLKPISKEALREKWKDKSPISRLDLAKTQDDIDYTDIVKQNFGLQKSADNKVSVFFNFRQLWQDLFVPELASKSKVVSAPLINTALKTNQIVIHKAQLLDYLRQELHSDMLWRIFQTDQGPVATPLYLDTTTHVRRQTKVSIIIDRSGSMKGCFEELTTKVLGFIEKLEPNTRVNILFFDDTIGPRQAFLAHDLPAITNFVKSLKPNGQTYLYQALKAEFDNLLKDAAIGDNTAILLVTDGQESSRNYSDKIDNILAIQTKFKEREINPPKIFTIGIGADNAIQKLDPRLSSERLIINNVAEFKKVHQYIQQIQNPTRDQELIVTPKPNAVVGVNVAVEQHGNIIAPDVYFSLEHHSMGVIQSNKKLIIKLKSNIPQGNIHDTVKRILALARDAVVSKPYHTLKNELTTIKAKVAASSLAAQGEYPKSILDDLIQLLETDYIQMADQSHQKLIKTAQHQRSYVEHAIPATPTFSMDYTSSTDGTSIPYTGAWQRMSPPQYNIAGKLISSHDKPTEEALSSLVRISTRIESKQNQMTVQAFDQDQKEQSRLYAFCTPQLDDAEPPFLFCQGDSFQSFVFPNGEHPDMAGDNYHFNQCRPVDYYGKPSVVCPGEKSTVVLTPKLRERPFENLGGNIALGAVLLYWAKSLYQAFTTPTQPKTYFTDKAVFKKKVKELRSFLEATKKKIQAKQPFDGDNFHLLELEDYAEDVKRLEKRFSKDVLEEAQLDELYQEIKDFKDSMHKLCDKLSKATTKAPKPITPQFKLETQKDWGALLLPKSTSTRIGVDTSLPKIKL</sequence>
<dbReference type="SMART" id="SM00327">
    <property type="entry name" value="VWA"/>
    <property type="match status" value="1"/>
</dbReference>
<dbReference type="EMBL" id="LKAJ02000001">
    <property type="protein sequence ID" value="MCS5711283.1"/>
    <property type="molecule type" value="Genomic_DNA"/>
</dbReference>
<keyword evidence="4" id="KW-1185">Reference proteome</keyword>
<proteinExistence type="predicted"/>
<name>A0A0Q9YVT8_9GAMM</name>
<dbReference type="AlphaFoldDB" id="A0A0Q9YVT8"/>
<dbReference type="RefSeq" id="WP_075066651.1">
    <property type="nucleotide sequence ID" value="NZ_LKAJ02000001.1"/>
</dbReference>
<dbReference type="PROSITE" id="PS50234">
    <property type="entry name" value="VWFA"/>
    <property type="match status" value="1"/>
</dbReference>
<reference evidence="3" key="3">
    <citation type="submission" date="2021-06" db="EMBL/GenBank/DDBJ databases">
        <title>Genomic Description and Analysis of Intracellular Bacteria, Candidatus Berkiella cookevillensis and Candidatus Berkiella aquae.</title>
        <authorList>
            <person name="Kidane D.T."/>
            <person name="Mehari Y.T."/>
            <person name="Rice F.C."/>
            <person name="Arivett B.A."/>
            <person name="Farone A.L."/>
            <person name="Berk S.G."/>
            <person name="Farone M.B."/>
        </authorList>
    </citation>
    <scope>NUCLEOTIDE SEQUENCE</scope>
    <source>
        <strain evidence="3">HT99</strain>
    </source>
</reference>
<dbReference type="STRING" id="295108.HT99x_02024"/>
<dbReference type="InterPro" id="IPR028901">
    <property type="entry name" value="Tox-SGS_dom"/>
</dbReference>
<dbReference type="SUPFAM" id="SSF53300">
    <property type="entry name" value="vWA-like"/>
    <property type="match status" value="1"/>
</dbReference>
<reference evidence="3" key="2">
    <citation type="journal article" date="2016" name="Genome Announc.">
        <title>Draft Genome Sequences of Two Novel Amoeba-Resistant Intranuclear Bacteria, 'Candidatus Berkiella cookevillensis' and 'Candidatus Berkiella aquae'.</title>
        <authorList>
            <person name="Mehari Y.T."/>
            <person name="Arivett B.A."/>
            <person name="Farone A.L."/>
            <person name="Gunderson J.H."/>
            <person name="Farone M.B."/>
        </authorList>
    </citation>
    <scope>NUCLEOTIDE SEQUENCE</scope>
    <source>
        <strain evidence="3">HT99</strain>
    </source>
</reference>
<dbReference type="Proteomes" id="UP000051497">
    <property type="component" value="Unassembled WGS sequence"/>
</dbReference>
<feature type="domain" description="VWFA" evidence="1">
    <location>
        <begin position="275"/>
        <end position="449"/>
    </location>
</feature>
<dbReference type="Pfam" id="PF15651">
    <property type="entry name" value="Tox-SGS"/>
    <property type="match status" value="1"/>
</dbReference>
<protein>
    <submittedName>
        <fullName evidence="3">VWA domain-containing protein</fullName>
    </submittedName>
</protein>
<dbReference type="EMBL" id="LKAJ01000008">
    <property type="protein sequence ID" value="KRG20807.1"/>
    <property type="molecule type" value="Genomic_DNA"/>
</dbReference>
<evidence type="ECO:0000313" key="2">
    <source>
        <dbReference type="EMBL" id="KRG20807.1"/>
    </source>
</evidence>
<accession>A0A0Q9YVT8</accession>
<reference evidence="2" key="1">
    <citation type="submission" date="2015-09" db="EMBL/GenBank/DDBJ databases">
        <title>Draft Genome Sequences of Two Novel Amoeba-resistant Intranuclear Bacteria, Candidatus Berkiella cookevillensis and Candidatus Berkiella aquae.</title>
        <authorList>
            <person name="Mehari Y.T."/>
            <person name="Arivett B.A."/>
            <person name="Farone A.L."/>
            <person name="Gunderson J.H."/>
            <person name="Farone M.B."/>
        </authorList>
    </citation>
    <scope>NUCLEOTIDE SEQUENCE [LARGE SCALE GENOMIC DNA]</scope>
    <source>
        <strain evidence="2">HT99</strain>
    </source>
</reference>
<gene>
    <name evidence="3" type="ORF">HT99x_007540</name>
    <name evidence="2" type="ORF">HT99x_02024</name>
</gene>
<evidence type="ECO:0000259" key="1">
    <source>
        <dbReference type="PROSITE" id="PS50234"/>
    </source>
</evidence>